<dbReference type="InterPro" id="IPR008927">
    <property type="entry name" value="6-PGluconate_DH-like_C_sf"/>
</dbReference>
<dbReference type="EMBL" id="BOMV01000063">
    <property type="protein sequence ID" value="GIE98531.1"/>
    <property type="molecule type" value="Genomic_DNA"/>
</dbReference>
<gene>
    <name evidence="3" type="ORF">Ari01nite_59960</name>
</gene>
<dbReference type="AlphaFoldDB" id="A0A919K8H7"/>
<dbReference type="Gene3D" id="1.10.1040.10">
    <property type="entry name" value="N-(1-d-carboxylethyl)-l-norvaline Dehydrogenase, domain 2"/>
    <property type="match status" value="1"/>
</dbReference>
<protein>
    <recommendedName>
        <fullName evidence="2">Phosphogluconate dehydrogenase NAD-binding putative C-terminal domain-containing protein</fullName>
    </recommendedName>
</protein>
<dbReference type="RefSeq" id="WP_203785552.1">
    <property type="nucleotide sequence ID" value="NZ_BOMV01000063.1"/>
</dbReference>
<comment type="caution">
    <text evidence="3">The sequence shown here is derived from an EMBL/GenBank/DDBJ whole genome shotgun (WGS) entry which is preliminary data.</text>
</comment>
<sequence length="292" mass="29267">MTTVGIVSPGHMGAGLGSALRAGGARVVATVDGRSPRTARLAEGLELLPDLTEVVRAADVVLSVTPPGQAQPAASAIAAAARAAGTTPVVADLNAIAPETMAEVARILGGLPVVDGSISGPPPRGPRLSGPRLSGPRLSGPRLYLSGPSAEVVAALPWAGQVEPIVLGPSVGTASALKMCTAGVYKGLNALLTQAMRTAARHGVLDQVLADLARNDLDGSAGVARAATKAHRFVDEMKEISATQAGAGLTPTLFAALAEVYAEIARTDLATGDPETTGSLPPAEVVARLSRP</sequence>
<feature type="region of interest" description="Disordered" evidence="1">
    <location>
        <begin position="271"/>
        <end position="292"/>
    </location>
</feature>
<dbReference type="InterPro" id="IPR036291">
    <property type="entry name" value="NAD(P)-bd_dom_sf"/>
</dbReference>
<evidence type="ECO:0000313" key="3">
    <source>
        <dbReference type="EMBL" id="GIE98531.1"/>
    </source>
</evidence>
<evidence type="ECO:0000256" key="1">
    <source>
        <dbReference type="SAM" id="MobiDB-lite"/>
    </source>
</evidence>
<name>A0A919K8H7_9ACTN</name>
<evidence type="ECO:0000313" key="4">
    <source>
        <dbReference type="Proteomes" id="UP000636960"/>
    </source>
</evidence>
<reference evidence="3" key="1">
    <citation type="submission" date="2021-01" db="EMBL/GenBank/DDBJ databases">
        <title>Whole genome shotgun sequence of Actinoplanes rishiriensis NBRC 108556.</title>
        <authorList>
            <person name="Komaki H."/>
            <person name="Tamura T."/>
        </authorList>
    </citation>
    <scope>NUCLEOTIDE SEQUENCE</scope>
    <source>
        <strain evidence="3">NBRC 108556</strain>
    </source>
</reference>
<evidence type="ECO:0000259" key="2">
    <source>
        <dbReference type="Pfam" id="PF09130"/>
    </source>
</evidence>
<accession>A0A919K8H7</accession>
<dbReference type="Pfam" id="PF09130">
    <property type="entry name" value="DUF1932"/>
    <property type="match status" value="1"/>
</dbReference>
<keyword evidence="4" id="KW-1185">Reference proteome</keyword>
<dbReference type="InterPro" id="IPR013328">
    <property type="entry name" value="6PGD_dom2"/>
</dbReference>
<dbReference type="InterPro" id="IPR015814">
    <property type="entry name" value="Pgluconate_DH_NAD-bd_C"/>
</dbReference>
<proteinExistence type="predicted"/>
<organism evidence="3 4">
    <name type="scientific">Paractinoplanes rishiriensis</name>
    <dbReference type="NCBI Taxonomy" id="1050105"/>
    <lineage>
        <taxon>Bacteria</taxon>
        <taxon>Bacillati</taxon>
        <taxon>Actinomycetota</taxon>
        <taxon>Actinomycetes</taxon>
        <taxon>Micromonosporales</taxon>
        <taxon>Micromonosporaceae</taxon>
        <taxon>Paractinoplanes</taxon>
    </lineage>
</organism>
<dbReference type="Proteomes" id="UP000636960">
    <property type="component" value="Unassembled WGS sequence"/>
</dbReference>
<dbReference type="SUPFAM" id="SSF48179">
    <property type="entry name" value="6-phosphogluconate dehydrogenase C-terminal domain-like"/>
    <property type="match status" value="1"/>
</dbReference>
<feature type="domain" description="Phosphogluconate dehydrogenase NAD-binding putative C-terminal" evidence="2">
    <location>
        <begin position="199"/>
        <end position="263"/>
    </location>
</feature>
<dbReference type="SUPFAM" id="SSF51735">
    <property type="entry name" value="NAD(P)-binding Rossmann-fold domains"/>
    <property type="match status" value="1"/>
</dbReference>
<dbReference type="Gene3D" id="3.40.50.720">
    <property type="entry name" value="NAD(P)-binding Rossmann-like Domain"/>
    <property type="match status" value="1"/>
</dbReference>